<protein>
    <submittedName>
        <fullName evidence="2">Uncharacterized protein</fullName>
    </submittedName>
</protein>
<dbReference type="InParanoid" id="G3IP53"/>
<name>G3IP53_CRIGR</name>
<evidence type="ECO:0000313" key="2">
    <source>
        <dbReference type="EMBL" id="EGW13374.1"/>
    </source>
</evidence>
<dbReference type="AlphaFoldDB" id="G3IP53"/>
<feature type="region of interest" description="Disordered" evidence="1">
    <location>
        <begin position="36"/>
        <end position="96"/>
    </location>
</feature>
<dbReference type="EMBL" id="JH008887">
    <property type="protein sequence ID" value="EGW13374.1"/>
    <property type="molecule type" value="Genomic_DNA"/>
</dbReference>
<feature type="compositionally biased region" description="Polar residues" evidence="1">
    <location>
        <begin position="54"/>
        <end position="63"/>
    </location>
</feature>
<organism evidence="2 3">
    <name type="scientific">Cricetulus griseus</name>
    <name type="common">Chinese hamster</name>
    <name type="synonym">Cricetulus barabensis griseus</name>
    <dbReference type="NCBI Taxonomy" id="10029"/>
    <lineage>
        <taxon>Eukaryota</taxon>
        <taxon>Metazoa</taxon>
        <taxon>Chordata</taxon>
        <taxon>Craniata</taxon>
        <taxon>Vertebrata</taxon>
        <taxon>Euteleostomi</taxon>
        <taxon>Mammalia</taxon>
        <taxon>Eutheria</taxon>
        <taxon>Euarchontoglires</taxon>
        <taxon>Glires</taxon>
        <taxon>Rodentia</taxon>
        <taxon>Myomorpha</taxon>
        <taxon>Muroidea</taxon>
        <taxon>Cricetidae</taxon>
        <taxon>Cricetinae</taxon>
        <taxon>Cricetulus</taxon>
    </lineage>
</organism>
<gene>
    <name evidence="2" type="ORF">I79_025756</name>
</gene>
<proteinExistence type="predicted"/>
<evidence type="ECO:0000313" key="3">
    <source>
        <dbReference type="Proteomes" id="UP000001075"/>
    </source>
</evidence>
<sequence>MQESLQLRLQALCARIQNTQTKTPQGRQTKTVLFKAPVTRPGEHADSGPGPEASTENVQSLTEASGAGLVQRAPLPRLGGCSIGNNTTRSKKPAPLMAKAIKDYKKWWARK</sequence>
<reference evidence="3" key="1">
    <citation type="journal article" date="2011" name="Nat. Biotechnol.">
        <title>The genomic sequence of the Chinese hamster ovary (CHO)-K1 cell line.</title>
        <authorList>
            <person name="Xu X."/>
            <person name="Nagarajan H."/>
            <person name="Lewis N.E."/>
            <person name="Pan S."/>
            <person name="Cai Z."/>
            <person name="Liu X."/>
            <person name="Chen W."/>
            <person name="Xie M."/>
            <person name="Wang W."/>
            <person name="Hammond S."/>
            <person name="Andersen M.R."/>
            <person name="Neff N."/>
            <person name="Passarelli B."/>
            <person name="Koh W."/>
            <person name="Fan H.C."/>
            <person name="Wang J."/>
            <person name="Gui Y."/>
            <person name="Lee K.H."/>
            <person name="Betenbaugh M.J."/>
            <person name="Quake S.R."/>
            <person name="Famili I."/>
            <person name="Palsson B.O."/>
            <person name="Wang J."/>
        </authorList>
    </citation>
    <scope>NUCLEOTIDE SEQUENCE [LARGE SCALE GENOMIC DNA]</scope>
    <source>
        <strain evidence="3">CHO K1 cell line</strain>
    </source>
</reference>
<dbReference type="Proteomes" id="UP000001075">
    <property type="component" value="Unassembled WGS sequence"/>
</dbReference>
<accession>G3IP53</accession>
<evidence type="ECO:0000256" key="1">
    <source>
        <dbReference type="SAM" id="MobiDB-lite"/>
    </source>
</evidence>